<dbReference type="EC" id="2.3.1.-" evidence="4"/>
<keyword evidence="5" id="KW-1185">Reference proteome</keyword>
<keyword evidence="4" id="KW-0808">Transferase</keyword>
<evidence type="ECO:0000313" key="5">
    <source>
        <dbReference type="Proteomes" id="UP001558353"/>
    </source>
</evidence>
<feature type="transmembrane region" description="Helical" evidence="1">
    <location>
        <begin position="214"/>
        <end position="231"/>
    </location>
</feature>
<feature type="transmembrane region" description="Helical" evidence="1">
    <location>
        <begin position="309"/>
        <end position="327"/>
    </location>
</feature>
<keyword evidence="1" id="KW-0812">Transmembrane</keyword>
<evidence type="ECO:0000259" key="2">
    <source>
        <dbReference type="Pfam" id="PF01757"/>
    </source>
</evidence>
<feature type="transmembrane region" description="Helical" evidence="1">
    <location>
        <begin position="275"/>
        <end position="297"/>
    </location>
</feature>
<keyword evidence="1" id="KW-1133">Transmembrane helix</keyword>
<dbReference type="InterPro" id="IPR050879">
    <property type="entry name" value="Acyltransferase_3"/>
</dbReference>
<reference evidence="4 5" key="1">
    <citation type="journal article" date="2024" name="Fungal Genet. Biol.">
        <title>The porcine skin microbiome exhibits broad fungal antagonism.</title>
        <authorList>
            <person name="De La Cruz K.F."/>
            <person name="Townsend E.C."/>
            <person name="Alex Cheong J.Z."/>
            <person name="Salamzade R."/>
            <person name="Liu A."/>
            <person name="Sandstrom S."/>
            <person name="Davila E."/>
            <person name="Huang L."/>
            <person name="Xu K.H."/>
            <person name="Wu S.Y."/>
            <person name="Meudt J.J."/>
            <person name="Shanmuganayagam D."/>
            <person name="Gibson A.L.F."/>
            <person name="Kalan L.R."/>
        </authorList>
    </citation>
    <scope>NUCLEOTIDE SEQUENCE [LARGE SCALE GENOMIC DNA]</scope>
    <source>
        <strain evidence="4 5">LK2569</strain>
    </source>
</reference>
<evidence type="ECO:0000256" key="1">
    <source>
        <dbReference type="SAM" id="Phobius"/>
    </source>
</evidence>
<keyword evidence="4" id="KW-0012">Acyltransferase</keyword>
<feature type="transmembrane region" description="Helical" evidence="1">
    <location>
        <begin position="36"/>
        <end position="53"/>
    </location>
</feature>
<dbReference type="EMBL" id="JAYWMA010000004">
    <property type="protein sequence ID" value="MEX3528466.1"/>
    <property type="molecule type" value="Genomic_DNA"/>
</dbReference>
<dbReference type="GO" id="GO:0016746">
    <property type="term" value="F:acyltransferase activity"/>
    <property type="evidence" value="ECO:0007669"/>
    <property type="project" value="UniProtKB-KW"/>
</dbReference>
<dbReference type="PANTHER" id="PTHR23028:SF53">
    <property type="entry name" value="ACYL_TRANSF_3 DOMAIN-CONTAINING PROTEIN"/>
    <property type="match status" value="1"/>
</dbReference>
<organism evidence="4 5">
    <name type="scientific">Corynebacterium xerosis</name>
    <dbReference type="NCBI Taxonomy" id="1725"/>
    <lineage>
        <taxon>Bacteria</taxon>
        <taxon>Bacillati</taxon>
        <taxon>Actinomycetota</taxon>
        <taxon>Actinomycetes</taxon>
        <taxon>Mycobacteriales</taxon>
        <taxon>Corynebacteriaceae</taxon>
        <taxon>Corynebacterium</taxon>
    </lineage>
</organism>
<sequence length="716" mass="76704">MTGGYRHDLDGLRGLAIALVVAFHVFDGRVSGGVDVFLLLSGFFFLGSQIRNADRPEQSINPWWSLWRTARRLLPSLILVLVATTVAVLALAPGLRNGETASQLTASLLYFQNVELAEQGADYAAASNQVSPLQHLWSMSVQGQFYLLGILIVSAVGFVVRRIAATGRRAPSTAAVMLPILVAATAASFWWALVLHAEDQALNYYSTATRMWELTLGALLALFVARTRARLSARTDRTRLPSALSSAVALIGVAMIVSTGFFLDGADSFPGPWALWPLGGAALVILAGGSGAVSRFLGSGPMRWLGDVAYSLYLWHWPLLIIAMSALDLSEPNVGIGVAVIALSLGLAWATHALVEKPLMQRGKRPRRDARPVRSALRSLKAPAARGRAFGGVVLAAAAVTMLLAGQEHANRLAAASEWSLDPVAYPGARALYYGAHVPEDVDPAPSADLIGEIYPKIGDEGCMTYTGEPGDVFRDVRLGGPREGEPCVYGDPDGAKTMYLIGSSHSEQWGNLLDRIARDNGWRLIPFIRQGCVVTTGPDADTSDPDCAEWSDRLLDRIAAEQPDLVISNSTRPGGGWGEGVDEVSPGAAAAMRAIDRAGVPFVGIRDNPWHLDGPADQRNIPACLASGGTPEECGTRRSEALAPVDPAARLLESFDRAWSIDLNDFICEGGHCPAVVGNIIVYRDSNHLSVAYADTLQPMLALELEPILRELERD</sequence>
<gene>
    <name evidence="4" type="ORF">VVR64_05220</name>
</gene>
<feature type="transmembrane region" description="Helical" evidence="1">
    <location>
        <begin position="243"/>
        <end position="263"/>
    </location>
</feature>
<comment type="caution">
    <text evidence="4">The sequence shown here is derived from an EMBL/GenBank/DDBJ whole genome shotgun (WGS) entry which is preliminary data.</text>
</comment>
<feature type="transmembrane region" description="Helical" evidence="1">
    <location>
        <begin position="333"/>
        <end position="355"/>
    </location>
</feature>
<dbReference type="RefSeq" id="WP_368522293.1">
    <property type="nucleotide sequence ID" value="NZ_JAYWMA010000004.1"/>
</dbReference>
<feature type="domain" description="Acyltransferase 3" evidence="2">
    <location>
        <begin position="7"/>
        <end position="351"/>
    </location>
</feature>
<feature type="transmembrane region" description="Helical" evidence="1">
    <location>
        <begin position="73"/>
        <end position="92"/>
    </location>
</feature>
<feature type="domain" description="SGNH" evidence="3">
    <location>
        <begin position="484"/>
        <end position="703"/>
    </location>
</feature>
<accession>A0ABV3UTD6</accession>
<evidence type="ECO:0000313" key="4">
    <source>
        <dbReference type="EMBL" id="MEX3528466.1"/>
    </source>
</evidence>
<dbReference type="Pfam" id="PF01757">
    <property type="entry name" value="Acyl_transf_3"/>
    <property type="match status" value="1"/>
</dbReference>
<dbReference type="Pfam" id="PF19040">
    <property type="entry name" value="SGNH"/>
    <property type="match status" value="1"/>
</dbReference>
<evidence type="ECO:0000259" key="3">
    <source>
        <dbReference type="Pfam" id="PF19040"/>
    </source>
</evidence>
<protein>
    <submittedName>
        <fullName evidence="4">Acyltransferase family protein</fullName>
        <ecNumber evidence="4">2.3.1.-</ecNumber>
    </submittedName>
</protein>
<proteinExistence type="predicted"/>
<dbReference type="Proteomes" id="UP001558353">
    <property type="component" value="Unassembled WGS sequence"/>
</dbReference>
<dbReference type="InterPro" id="IPR043968">
    <property type="entry name" value="SGNH"/>
</dbReference>
<name>A0ABV3UTD6_9CORY</name>
<feature type="transmembrane region" description="Helical" evidence="1">
    <location>
        <begin position="145"/>
        <end position="164"/>
    </location>
</feature>
<feature type="transmembrane region" description="Helical" evidence="1">
    <location>
        <begin position="176"/>
        <end position="194"/>
    </location>
</feature>
<feature type="transmembrane region" description="Helical" evidence="1">
    <location>
        <begin position="387"/>
        <end position="406"/>
    </location>
</feature>
<dbReference type="PANTHER" id="PTHR23028">
    <property type="entry name" value="ACETYLTRANSFERASE"/>
    <property type="match status" value="1"/>
</dbReference>
<dbReference type="InterPro" id="IPR002656">
    <property type="entry name" value="Acyl_transf_3_dom"/>
</dbReference>
<keyword evidence="1" id="KW-0472">Membrane</keyword>